<feature type="compositionally biased region" description="Low complexity" evidence="1">
    <location>
        <begin position="75"/>
        <end position="97"/>
    </location>
</feature>
<organism evidence="2 3">
    <name type="scientific">Neurospora tetraspora</name>
    <dbReference type="NCBI Taxonomy" id="94610"/>
    <lineage>
        <taxon>Eukaryota</taxon>
        <taxon>Fungi</taxon>
        <taxon>Dikarya</taxon>
        <taxon>Ascomycota</taxon>
        <taxon>Pezizomycotina</taxon>
        <taxon>Sordariomycetes</taxon>
        <taxon>Sordariomycetidae</taxon>
        <taxon>Sordariales</taxon>
        <taxon>Sordariaceae</taxon>
        <taxon>Neurospora</taxon>
    </lineage>
</organism>
<dbReference type="GeneID" id="87866662"/>
<evidence type="ECO:0000313" key="2">
    <source>
        <dbReference type="EMBL" id="KAK3347509.1"/>
    </source>
</evidence>
<gene>
    <name evidence="2" type="ORF">B0H65DRAFT_547333</name>
</gene>
<dbReference type="AlphaFoldDB" id="A0AAE0JHC0"/>
<reference evidence="2" key="2">
    <citation type="submission" date="2023-06" db="EMBL/GenBank/DDBJ databases">
        <authorList>
            <consortium name="Lawrence Berkeley National Laboratory"/>
            <person name="Haridas S."/>
            <person name="Hensen N."/>
            <person name="Bonometti L."/>
            <person name="Westerberg I."/>
            <person name="Brannstrom I.O."/>
            <person name="Guillou S."/>
            <person name="Cros-Aarteil S."/>
            <person name="Calhoun S."/>
            <person name="Kuo A."/>
            <person name="Mondo S."/>
            <person name="Pangilinan J."/>
            <person name="Riley R."/>
            <person name="Labutti K."/>
            <person name="Andreopoulos B."/>
            <person name="Lipzen A."/>
            <person name="Chen C."/>
            <person name="Yanf M."/>
            <person name="Daum C."/>
            <person name="Ng V."/>
            <person name="Clum A."/>
            <person name="Steindorff A."/>
            <person name="Ohm R."/>
            <person name="Martin F."/>
            <person name="Silar P."/>
            <person name="Natvig D."/>
            <person name="Lalanne C."/>
            <person name="Gautier V."/>
            <person name="Ament-Velasquez S.L."/>
            <person name="Kruys A."/>
            <person name="Hutchinson M.I."/>
            <person name="Powell A.J."/>
            <person name="Barry K."/>
            <person name="Miller A.N."/>
            <person name="Grigoriev I.V."/>
            <person name="Debuchy R."/>
            <person name="Gladieux P."/>
            <person name="Thoren M.H."/>
            <person name="Johannesson H."/>
        </authorList>
    </citation>
    <scope>NUCLEOTIDE SEQUENCE</scope>
    <source>
        <strain evidence="2">CBS 560.94</strain>
    </source>
</reference>
<feature type="region of interest" description="Disordered" evidence="1">
    <location>
        <begin position="75"/>
        <end position="106"/>
    </location>
</feature>
<comment type="caution">
    <text evidence="2">The sequence shown here is derived from an EMBL/GenBank/DDBJ whole genome shotgun (WGS) entry which is preliminary data.</text>
</comment>
<dbReference type="EMBL" id="JAUEPP010000003">
    <property type="protein sequence ID" value="KAK3347509.1"/>
    <property type="molecule type" value="Genomic_DNA"/>
</dbReference>
<keyword evidence="3" id="KW-1185">Reference proteome</keyword>
<evidence type="ECO:0000313" key="3">
    <source>
        <dbReference type="Proteomes" id="UP001278500"/>
    </source>
</evidence>
<protein>
    <submittedName>
        <fullName evidence="2">Uncharacterized protein</fullName>
    </submittedName>
</protein>
<sequence>MDTRTTDVIQRMRELNIDPTTVLAVHPHTSANLGVKSNISRSHLDTTPLNFNTAITPTTATTFTNAQANANFNASVNGNNNGNTSANANANTNTNADANEHPPLASDYRTRRREYHARLAAWHRPGALGLDPSEHARARRKSELEEMVRQRRIFAAGGDSVVKAQVAQLEGMIDALQALQ</sequence>
<name>A0AAE0JHC0_9PEZI</name>
<accession>A0AAE0JHC0</accession>
<proteinExistence type="predicted"/>
<dbReference type="Proteomes" id="UP001278500">
    <property type="component" value="Unassembled WGS sequence"/>
</dbReference>
<reference evidence="2" key="1">
    <citation type="journal article" date="2023" name="Mol. Phylogenet. Evol.">
        <title>Genome-scale phylogeny and comparative genomics of the fungal order Sordariales.</title>
        <authorList>
            <person name="Hensen N."/>
            <person name="Bonometti L."/>
            <person name="Westerberg I."/>
            <person name="Brannstrom I.O."/>
            <person name="Guillou S."/>
            <person name="Cros-Aarteil S."/>
            <person name="Calhoun S."/>
            <person name="Haridas S."/>
            <person name="Kuo A."/>
            <person name="Mondo S."/>
            <person name="Pangilinan J."/>
            <person name="Riley R."/>
            <person name="LaButti K."/>
            <person name="Andreopoulos B."/>
            <person name="Lipzen A."/>
            <person name="Chen C."/>
            <person name="Yan M."/>
            <person name="Daum C."/>
            <person name="Ng V."/>
            <person name="Clum A."/>
            <person name="Steindorff A."/>
            <person name="Ohm R.A."/>
            <person name="Martin F."/>
            <person name="Silar P."/>
            <person name="Natvig D.O."/>
            <person name="Lalanne C."/>
            <person name="Gautier V."/>
            <person name="Ament-Velasquez S.L."/>
            <person name="Kruys A."/>
            <person name="Hutchinson M.I."/>
            <person name="Powell A.J."/>
            <person name="Barry K."/>
            <person name="Miller A.N."/>
            <person name="Grigoriev I.V."/>
            <person name="Debuchy R."/>
            <person name="Gladieux P."/>
            <person name="Hiltunen Thoren M."/>
            <person name="Johannesson H."/>
        </authorList>
    </citation>
    <scope>NUCLEOTIDE SEQUENCE</scope>
    <source>
        <strain evidence="2">CBS 560.94</strain>
    </source>
</reference>
<evidence type="ECO:0000256" key="1">
    <source>
        <dbReference type="SAM" id="MobiDB-lite"/>
    </source>
</evidence>
<dbReference type="RefSeq" id="XP_062682591.1">
    <property type="nucleotide sequence ID" value="XM_062829508.1"/>
</dbReference>